<dbReference type="CDD" id="cd07022">
    <property type="entry name" value="S49_Sppa_36K_type"/>
    <property type="match status" value="1"/>
</dbReference>
<dbReference type="AlphaFoldDB" id="E1JR18"/>
<dbReference type="eggNOG" id="COG0616">
    <property type="taxonomic scope" value="Bacteria"/>
</dbReference>
<evidence type="ECO:0000313" key="7">
    <source>
        <dbReference type="Proteomes" id="UP000006250"/>
    </source>
</evidence>
<dbReference type="SUPFAM" id="SSF52096">
    <property type="entry name" value="ClpP/crotonase"/>
    <property type="match status" value="1"/>
</dbReference>
<dbReference type="RefSeq" id="WP_005990012.1">
    <property type="nucleotide sequence ID" value="NZ_AECZ01000001.1"/>
</dbReference>
<dbReference type="GO" id="GO:0006508">
    <property type="term" value="P:proteolysis"/>
    <property type="evidence" value="ECO:0007669"/>
    <property type="project" value="UniProtKB-KW"/>
</dbReference>
<feature type="domain" description="Peptidase S49" evidence="5">
    <location>
        <begin position="121"/>
        <end position="269"/>
    </location>
</feature>
<dbReference type="InterPro" id="IPR033855">
    <property type="entry name" value="Protein_C"/>
</dbReference>
<accession>E1JR18</accession>
<dbReference type="NCBIfam" id="TIGR00706">
    <property type="entry name" value="SppA_dom"/>
    <property type="match status" value="1"/>
</dbReference>
<dbReference type="GO" id="GO:0008236">
    <property type="term" value="F:serine-type peptidase activity"/>
    <property type="evidence" value="ECO:0007669"/>
    <property type="project" value="UniProtKB-KW"/>
</dbReference>
<dbReference type="Proteomes" id="UP000006250">
    <property type="component" value="Unassembled WGS sequence"/>
</dbReference>
<evidence type="ECO:0000259" key="5">
    <source>
        <dbReference type="Pfam" id="PF01343"/>
    </source>
</evidence>
<keyword evidence="4" id="KW-0720">Serine protease</keyword>
<proteinExistence type="inferred from homology"/>
<dbReference type="InterPro" id="IPR004635">
    <property type="entry name" value="Pept_S49_SppA"/>
</dbReference>
<comment type="caution">
    <text evidence="6">The sequence shown here is derived from an EMBL/GenBank/DDBJ whole genome shotgun (WGS) entry which is preliminary data.</text>
</comment>
<dbReference type="EMBL" id="AECZ01000001">
    <property type="protein sequence ID" value="EFL53019.1"/>
    <property type="molecule type" value="Genomic_DNA"/>
</dbReference>
<evidence type="ECO:0000313" key="6">
    <source>
        <dbReference type="EMBL" id="EFL53019.1"/>
    </source>
</evidence>
<dbReference type="Gene3D" id="3.90.226.10">
    <property type="entry name" value="2-enoyl-CoA Hydratase, Chain A, domain 1"/>
    <property type="match status" value="1"/>
</dbReference>
<comment type="similarity">
    <text evidence="1">Belongs to the peptidase S49 family.</text>
</comment>
<name>E1JR18_SOLFR</name>
<keyword evidence="2" id="KW-0645">Protease</keyword>
<evidence type="ECO:0000256" key="2">
    <source>
        <dbReference type="ARBA" id="ARBA00022670"/>
    </source>
</evidence>
<dbReference type="Pfam" id="PF01343">
    <property type="entry name" value="Peptidase_S49"/>
    <property type="match status" value="1"/>
</dbReference>
<dbReference type="PANTHER" id="PTHR42987">
    <property type="entry name" value="PEPTIDASE S49"/>
    <property type="match status" value="1"/>
</dbReference>
<dbReference type="InterPro" id="IPR002142">
    <property type="entry name" value="Peptidase_S49"/>
</dbReference>
<evidence type="ECO:0000256" key="3">
    <source>
        <dbReference type="ARBA" id="ARBA00022801"/>
    </source>
</evidence>
<keyword evidence="3" id="KW-0378">Hydrolase</keyword>
<dbReference type="PANTHER" id="PTHR42987:SF4">
    <property type="entry name" value="PROTEASE SOHB-RELATED"/>
    <property type="match status" value="1"/>
</dbReference>
<gene>
    <name evidence="6" type="ORF">DesfrDRAFT_0067</name>
</gene>
<reference evidence="6 7" key="1">
    <citation type="submission" date="2010-08" db="EMBL/GenBank/DDBJ databases">
        <title>The draft genome of Desulfovibrio fructosovorans JJ.</title>
        <authorList>
            <consortium name="US DOE Joint Genome Institute (JGI-PGF)"/>
            <person name="Lucas S."/>
            <person name="Copeland A."/>
            <person name="Lapidus A."/>
            <person name="Cheng J.-F."/>
            <person name="Bruce D."/>
            <person name="Goodwin L."/>
            <person name="Pitluck S."/>
            <person name="Land M.L."/>
            <person name="Hauser L."/>
            <person name="Chang Y.-J."/>
            <person name="Jeffries C."/>
            <person name="Wall J.D."/>
            <person name="Stahl D.A."/>
            <person name="Arkin A.P."/>
            <person name="Dehal P."/>
            <person name="Stolyar S.M."/>
            <person name="Hazen T.C."/>
            <person name="Woyke T.J."/>
        </authorList>
    </citation>
    <scope>NUCLEOTIDE SEQUENCE [LARGE SCALE GENOMIC DNA]</scope>
    <source>
        <strain evidence="6 7">JJ</strain>
    </source>
</reference>
<evidence type="ECO:0000256" key="4">
    <source>
        <dbReference type="ARBA" id="ARBA00022825"/>
    </source>
</evidence>
<keyword evidence="7" id="KW-1185">Reference proteome</keyword>
<dbReference type="InterPro" id="IPR029045">
    <property type="entry name" value="ClpP/crotonase-like_dom_sf"/>
</dbReference>
<organism evidence="6 7">
    <name type="scientific">Solidesulfovibrio fructosivorans JJ]</name>
    <dbReference type="NCBI Taxonomy" id="596151"/>
    <lineage>
        <taxon>Bacteria</taxon>
        <taxon>Pseudomonadati</taxon>
        <taxon>Thermodesulfobacteriota</taxon>
        <taxon>Desulfovibrionia</taxon>
        <taxon>Desulfovibrionales</taxon>
        <taxon>Desulfovibrionaceae</taxon>
        <taxon>Solidesulfovibrio</taxon>
    </lineage>
</organism>
<dbReference type="OrthoDB" id="282590at2"/>
<protein>
    <submittedName>
        <fullName evidence="6">Signal peptide peptidase SppA, 36K type</fullName>
    </submittedName>
</protein>
<dbReference type="STRING" id="596151.DesfrDRAFT_0067"/>
<evidence type="ECO:0000256" key="1">
    <source>
        <dbReference type="ARBA" id="ARBA00008683"/>
    </source>
</evidence>
<dbReference type="Gene3D" id="6.20.330.10">
    <property type="match status" value="1"/>
</dbReference>
<sequence length="433" mass="46142">MSIQSQRLWAMEPQRLAGLFRDMKARGLPDTAAVAAMAASGQDREKRFYERQGVLAVVDMSGPLSKDGSYWWGIGSTREIGAGLLQAAADPSVKAILLDVDSPGGTVDGTEELAGIARIVAAQKPLYVYASDLMASAAYWIGSQAKEIGTQASAQIGSIGVVLTHTDWSGWDEQMGVDITYLTAGHFKAMGNPDEPLSDEARAYLQQQLDEVYGLFLDAVAAGRRVSREQAMAMADGKIFLGRQALELGLVDRLESRADFINRIVQEVHMDLKTFKAEHADTAAAHRAEVETELSAKAETDRQSAVASEQSRVLGIVDVLVGEELGAKVAAVVASGVSAEQAKAMGAFLAPAAAGQQGQESEAQREALGLLKEATQKPLDNAADPRATTPDFDALVEAEIKGGLSRGKAVTKVIKEHPEAHAAWLSKRSKEGK</sequence>